<gene>
    <name evidence="4" type="ORF">L1049_014304</name>
</gene>
<dbReference type="AlphaFoldDB" id="A0AAP0RQQ5"/>
<keyword evidence="5" id="KW-1185">Reference proteome</keyword>
<keyword evidence="2 3" id="KW-0472">Membrane</keyword>
<name>A0AAP0RQQ5_LIQFO</name>
<protein>
    <recommendedName>
        <fullName evidence="6">Late embryogenesis abundant protein LEA-2 subgroup domain-containing protein</fullName>
    </recommendedName>
</protein>
<keyword evidence="3" id="KW-0812">Transmembrane</keyword>
<evidence type="ECO:0000256" key="2">
    <source>
        <dbReference type="ARBA" id="ARBA00023136"/>
    </source>
</evidence>
<sequence>MEHPKEPAIGYPIDIISHAQSEYQLTAAQPTITTTTTNVVQPPRRVSCTDFLTLVVTSIILSIIFYMMVFGIFKSPSVSFQVNSVSVSSFNDSASQMTANWNISFCVGNPNKETVISYDLKDRFLLAAAVLPFYQDPMDQTEVEVSLAASSVHVEKWTDDAISFDRTRVGEVGFNVKVQAMVRLDPGTEIETKHSVLACCRNLTVAFWTNTALGMMLGGSRTCETHLETY</sequence>
<evidence type="ECO:0000313" key="4">
    <source>
        <dbReference type="EMBL" id="KAK9280609.1"/>
    </source>
</evidence>
<comment type="caution">
    <text evidence="4">The sequence shown here is derived from an EMBL/GenBank/DDBJ whole genome shotgun (WGS) entry which is preliminary data.</text>
</comment>
<evidence type="ECO:0008006" key="6">
    <source>
        <dbReference type="Google" id="ProtNLM"/>
    </source>
</evidence>
<evidence type="ECO:0000256" key="1">
    <source>
        <dbReference type="ARBA" id="ARBA00004370"/>
    </source>
</evidence>
<dbReference type="GO" id="GO:0098542">
    <property type="term" value="P:defense response to other organism"/>
    <property type="evidence" value="ECO:0007669"/>
    <property type="project" value="InterPro"/>
</dbReference>
<evidence type="ECO:0000313" key="5">
    <source>
        <dbReference type="Proteomes" id="UP001415857"/>
    </source>
</evidence>
<accession>A0AAP0RQQ5</accession>
<feature type="transmembrane region" description="Helical" evidence="3">
    <location>
        <begin position="51"/>
        <end position="73"/>
    </location>
</feature>
<evidence type="ECO:0000256" key="3">
    <source>
        <dbReference type="SAM" id="Phobius"/>
    </source>
</evidence>
<dbReference type="GO" id="GO:0005886">
    <property type="term" value="C:plasma membrane"/>
    <property type="evidence" value="ECO:0007669"/>
    <property type="project" value="TreeGrafter"/>
</dbReference>
<dbReference type="PANTHER" id="PTHR31415:SF4">
    <property type="entry name" value="NDR1_HIN1-LIKE PROTEIN 3"/>
    <property type="match status" value="1"/>
</dbReference>
<reference evidence="4 5" key="1">
    <citation type="journal article" date="2024" name="Plant J.">
        <title>Genome sequences and population genomics reveal climatic adaptation and genomic divergence between two closely related sweetgum species.</title>
        <authorList>
            <person name="Xu W.Q."/>
            <person name="Ren C.Q."/>
            <person name="Zhang X.Y."/>
            <person name="Comes H.P."/>
            <person name="Liu X.H."/>
            <person name="Li Y.G."/>
            <person name="Kettle C.J."/>
            <person name="Jalonen R."/>
            <person name="Gaisberger H."/>
            <person name="Ma Y.Z."/>
            <person name="Qiu Y.X."/>
        </authorList>
    </citation>
    <scope>NUCLEOTIDE SEQUENCE [LARGE SCALE GENOMIC DNA]</scope>
    <source>
        <strain evidence="4">Hangzhou</strain>
    </source>
</reference>
<dbReference type="Proteomes" id="UP001415857">
    <property type="component" value="Unassembled WGS sequence"/>
</dbReference>
<dbReference type="EMBL" id="JBBPBK010000008">
    <property type="protein sequence ID" value="KAK9280609.1"/>
    <property type="molecule type" value="Genomic_DNA"/>
</dbReference>
<proteinExistence type="predicted"/>
<dbReference type="GO" id="GO:0009506">
    <property type="term" value="C:plasmodesma"/>
    <property type="evidence" value="ECO:0007669"/>
    <property type="project" value="TreeGrafter"/>
</dbReference>
<organism evidence="4 5">
    <name type="scientific">Liquidambar formosana</name>
    <name type="common">Formosan gum</name>
    <dbReference type="NCBI Taxonomy" id="63359"/>
    <lineage>
        <taxon>Eukaryota</taxon>
        <taxon>Viridiplantae</taxon>
        <taxon>Streptophyta</taxon>
        <taxon>Embryophyta</taxon>
        <taxon>Tracheophyta</taxon>
        <taxon>Spermatophyta</taxon>
        <taxon>Magnoliopsida</taxon>
        <taxon>eudicotyledons</taxon>
        <taxon>Gunneridae</taxon>
        <taxon>Pentapetalae</taxon>
        <taxon>Saxifragales</taxon>
        <taxon>Altingiaceae</taxon>
        <taxon>Liquidambar</taxon>
    </lineage>
</organism>
<dbReference type="PANTHER" id="PTHR31415">
    <property type="entry name" value="OS05G0367900 PROTEIN"/>
    <property type="match status" value="1"/>
</dbReference>
<comment type="subcellular location">
    <subcellularLocation>
        <location evidence="1">Membrane</location>
    </subcellularLocation>
</comment>
<dbReference type="InterPro" id="IPR044839">
    <property type="entry name" value="NDR1-like"/>
</dbReference>
<keyword evidence="3" id="KW-1133">Transmembrane helix</keyword>